<feature type="domain" description="Amino acid permease/ SLC12A" evidence="7">
    <location>
        <begin position="1"/>
        <end position="218"/>
    </location>
</feature>
<evidence type="ECO:0000256" key="2">
    <source>
        <dbReference type="ARBA" id="ARBA00022448"/>
    </source>
</evidence>
<sequence length="252" mass="28256">MPKAIHLTVLSLVGLYLLCISILIFIVPTANLSEDESSLVTALNYYNITWASTAMNIILISAILSTMVAAMFGIGRMLRSLVEGGLGPEFLKDKTDVPYRGIIFSGLSMLLSLFIGLIFPRVYLFLISSGGFAILFTYIVLMFTHIRFRKRNGKPEGKCRLCGFPYSSLFTLLGLLVAMFSMLFVKGQASGFFAGVSLVAFFSIFYVIVKIVDKRKHHKLDTNQTNNLNNRQFLTEFSEEIDDLKEKKNKDL</sequence>
<gene>
    <name evidence="8" type="primary">ansP2_1</name>
    <name evidence="8" type="ORF">SDC9_118705</name>
</gene>
<organism evidence="8">
    <name type="scientific">bioreactor metagenome</name>
    <dbReference type="NCBI Taxonomy" id="1076179"/>
    <lineage>
        <taxon>unclassified sequences</taxon>
        <taxon>metagenomes</taxon>
        <taxon>ecological metagenomes</taxon>
    </lineage>
</organism>
<keyword evidence="5 6" id="KW-0472">Membrane</keyword>
<dbReference type="PANTHER" id="PTHR43495">
    <property type="entry name" value="GABA PERMEASE"/>
    <property type="match status" value="1"/>
</dbReference>
<name>A0A645C2H3_9ZZZZ</name>
<evidence type="ECO:0000256" key="1">
    <source>
        <dbReference type="ARBA" id="ARBA00004141"/>
    </source>
</evidence>
<dbReference type="Gene3D" id="1.20.1740.10">
    <property type="entry name" value="Amino acid/polyamine transporter I"/>
    <property type="match status" value="1"/>
</dbReference>
<keyword evidence="4 6" id="KW-1133">Transmembrane helix</keyword>
<evidence type="ECO:0000256" key="5">
    <source>
        <dbReference type="ARBA" id="ARBA00023136"/>
    </source>
</evidence>
<evidence type="ECO:0000256" key="6">
    <source>
        <dbReference type="SAM" id="Phobius"/>
    </source>
</evidence>
<feature type="transmembrane region" description="Helical" evidence="6">
    <location>
        <begin position="101"/>
        <end position="119"/>
    </location>
</feature>
<dbReference type="Pfam" id="PF00324">
    <property type="entry name" value="AA_permease"/>
    <property type="match status" value="1"/>
</dbReference>
<feature type="transmembrane region" description="Helical" evidence="6">
    <location>
        <begin position="7"/>
        <end position="28"/>
    </location>
</feature>
<protein>
    <submittedName>
        <fullName evidence="8">L-asparagine permease 2</fullName>
    </submittedName>
</protein>
<feature type="transmembrane region" description="Helical" evidence="6">
    <location>
        <begin position="48"/>
        <end position="72"/>
    </location>
</feature>
<feature type="transmembrane region" description="Helical" evidence="6">
    <location>
        <begin position="191"/>
        <end position="209"/>
    </location>
</feature>
<reference evidence="8" key="1">
    <citation type="submission" date="2019-08" db="EMBL/GenBank/DDBJ databases">
        <authorList>
            <person name="Kucharzyk K."/>
            <person name="Murdoch R.W."/>
            <person name="Higgins S."/>
            <person name="Loffler F."/>
        </authorList>
    </citation>
    <scope>NUCLEOTIDE SEQUENCE</scope>
</reference>
<feature type="transmembrane region" description="Helical" evidence="6">
    <location>
        <begin position="164"/>
        <end position="185"/>
    </location>
</feature>
<keyword evidence="2" id="KW-0813">Transport</keyword>
<dbReference type="PANTHER" id="PTHR43495:SF5">
    <property type="entry name" value="GAMMA-AMINOBUTYRIC ACID PERMEASE"/>
    <property type="match status" value="1"/>
</dbReference>
<evidence type="ECO:0000313" key="8">
    <source>
        <dbReference type="EMBL" id="MPM71735.1"/>
    </source>
</evidence>
<evidence type="ECO:0000259" key="7">
    <source>
        <dbReference type="Pfam" id="PF00324"/>
    </source>
</evidence>
<evidence type="ECO:0000256" key="4">
    <source>
        <dbReference type="ARBA" id="ARBA00022989"/>
    </source>
</evidence>
<feature type="transmembrane region" description="Helical" evidence="6">
    <location>
        <begin position="125"/>
        <end position="143"/>
    </location>
</feature>
<proteinExistence type="predicted"/>
<dbReference type="GO" id="GO:0016020">
    <property type="term" value="C:membrane"/>
    <property type="evidence" value="ECO:0007669"/>
    <property type="project" value="UniProtKB-SubCell"/>
</dbReference>
<comment type="caution">
    <text evidence="8">The sequence shown here is derived from an EMBL/GenBank/DDBJ whole genome shotgun (WGS) entry which is preliminary data.</text>
</comment>
<evidence type="ECO:0000256" key="3">
    <source>
        <dbReference type="ARBA" id="ARBA00022692"/>
    </source>
</evidence>
<dbReference type="GO" id="GO:0055085">
    <property type="term" value="P:transmembrane transport"/>
    <property type="evidence" value="ECO:0007669"/>
    <property type="project" value="InterPro"/>
</dbReference>
<keyword evidence="3 6" id="KW-0812">Transmembrane</keyword>
<dbReference type="AlphaFoldDB" id="A0A645C2H3"/>
<comment type="subcellular location">
    <subcellularLocation>
        <location evidence="1">Membrane</location>
        <topology evidence="1">Multi-pass membrane protein</topology>
    </subcellularLocation>
</comment>
<dbReference type="InterPro" id="IPR004841">
    <property type="entry name" value="AA-permease/SLC12A_dom"/>
</dbReference>
<dbReference type="EMBL" id="VSSQ01024302">
    <property type="protein sequence ID" value="MPM71735.1"/>
    <property type="molecule type" value="Genomic_DNA"/>
</dbReference>
<accession>A0A645C2H3</accession>